<protein>
    <submittedName>
        <fullName evidence="2">Alpha/beta hydrolase family protein</fullName>
    </submittedName>
</protein>
<evidence type="ECO:0000313" key="2">
    <source>
        <dbReference type="EMBL" id="SJM36711.1"/>
    </source>
</evidence>
<dbReference type="InterPro" id="IPR029058">
    <property type="entry name" value="AB_hydrolase_fold"/>
</dbReference>
<dbReference type="STRING" id="1945520.A1019T_00674"/>
<dbReference type="AlphaFoldDB" id="A0A1R4EDZ5"/>
<keyword evidence="2" id="KW-0378">Hydrolase</keyword>
<dbReference type="Pfam" id="PF12697">
    <property type="entry name" value="Abhydrolase_6"/>
    <property type="match status" value="1"/>
</dbReference>
<dbReference type="OrthoDB" id="5729753at2"/>
<keyword evidence="3" id="KW-1185">Reference proteome</keyword>
<dbReference type="InterPro" id="IPR050228">
    <property type="entry name" value="Carboxylesterase_BioH"/>
</dbReference>
<dbReference type="InterPro" id="IPR000073">
    <property type="entry name" value="AB_hydrolase_1"/>
</dbReference>
<evidence type="ECO:0000259" key="1">
    <source>
        <dbReference type="Pfam" id="PF12697"/>
    </source>
</evidence>
<dbReference type="PANTHER" id="PTHR43194:SF2">
    <property type="entry name" value="PEROXISOMAL MEMBRANE PROTEIN LPX1"/>
    <property type="match status" value="1"/>
</dbReference>
<dbReference type="EMBL" id="FUGD01000058">
    <property type="protein sequence ID" value="SJM36711.1"/>
    <property type="molecule type" value="Genomic_DNA"/>
</dbReference>
<dbReference type="GO" id="GO:0016787">
    <property type="term" value="F:hydrolase activity"/>
    <property type="evidence" value="ECO:0007669"/>
    <property type="project" value="UniProtKB-KW"/>
</dbReference>
<dbReference type="Proteomes" id="UP000188169">
    <property type="component" value="Unassembled WGS sequence"/>
</dbReference>
<accession>A0A1R4EDZ5</accession>
<dbReference type="RefSeq" id="WP_077448112.1">
    <property type="nucleotide sequence ID" value="NZ_FUGD01000058.1"/>
</dbReference>
<dbReference type="SUPFAM" id="SSF53474">
    <property type="entry name" value="alpha/beta-Hydrolases"/>
    <property type="match status" value="1"/>
</dbReference>
<proteinExistence type="predicted"/>
<dbReference type="PANTHER" id="PTHR43194">
    <property type="entry name" value="HYDROLASE ALPHA/BETA FOLD FAMILY"/>
    <property type="match status" value="1"/>
</dbReference>
<name>A0A1R4EDZ5_9GAMM</name>
<sequence length="308" mass="34992">MKVTQVNTFQKYEKDIQLDNQQARYYDFSDLESSEAANDKPTAHFYGGNGFVAGAYQPLFTELSQQFNVISLAMRGYWPDLPSAKVMTREQDADWLIEFLERTQGGPVIGIGHSQGATATAMAAAKRPDLFSALYLIDPVTFTRKQSLLFNRIPRLILQTQEPFKSTRVKPADWSSVEAYYQSLRQNRAYKRISDDHLKIFAQNSLVAKDEGQSGYSLLFKPKQELASYFGTPYVTPALKKLNKKKVPYYLILAKPSIFNSNKVRQSWKGLVPIQNRIVLSDYGHLLPIEAPKACAEVIVNFEQSRIK</sequence>
<dbReference type="Gene3D" id="3.40.50.1820">
    <property type="entry name" value="alpha/beta hydrolase"/>
    <property type="match status" value="1"/>
</dbReference>
<feature type="domain" description="AB hydrolase-1" evidence="1">
    <location>
        <begin position="48"/>
        <end position="297"/>
    </location>
</feature>
<gene>
    <name evidence="2" type="ORF">A1019T_00674</name>
</gene>
<evidence type="ECO:0000313" key="3">
    <source>
        <dbReference type="Proteomes" id="UP000188169"/>
    </source>
</evidence>
<reference evidence="3" key="1">
    <citation type="submission" date="2017-02" db="EMBL/GenBank/DDBJ databases">
        <authorList>
            <person name="Mornico D."/>
        </authorList>
    </citation>
    <scope>NUCLEOTIDE SEQUENCE [LARGE SCALE GENOMIC DNA]</scope>
</reference>
<organism evidence="2 3">
    <name type="scientific">Psychrobacter pasteurii</name>
    <dbReference type="NCBI Taxonomy" id="1945520"/>
    <lineage>
        <taxon>Bacteria</taxon>
        <taxon>Pseudomonadati</taxon>
        <taxon>Pseudomonadota</taxon>
        <taxon>Gammaproteobacteria</taxon>
        <taxon>Moraxellales</taxon>
        <taxon>Moraxellaceae</taxon>
        <taxon>Psychrobacter</taxon>
    </lineage>
</organism>